<dbReference type="PROSITE" id="PS51873">
    <property type="entry name" value="TRIAD"/>
    <property type="match status" value="1"/>
</dbReference>
<dbReference type="AlphaFoldDB" id="A0AAE0P9T0"/>
<reference evidence="10" key="1">
    <citation type="journal article" date="2023" name="Mol. Phylogenet. Evol.">
        <title>Genome-scale phylogeny and comparative genomics of the fungal order Sordariales.</title>
        <authorList>
            <person name="Hensen N."/>
            <person name="Bonometti L."/>
            <person name="Westerberg I."/>
            <person name="Brannstrom I.O."/>
            <person name="Guillou S."/>
            <person name="Cros-Aarteil S."/>
            <person name="Calhoun S."/>
            <person name="Haridas S."/>
            <person name="Kuo A."/>
            <person name="Mondo S."/>
            <person name="Pangilinan J."/>
            <person name="Riley R."/>
            <person name="LaButti K."/>
            <person name="Andreopoulos B."/>
            <person name="Lipzen A."/>
            <person name="Chen C."/>
            <person name="Yan M."/>
            <person name="Daum C."/>
            <person name="Ng V."/>
            <person name="Clum A."/>
            <person name="Steindorff A."/>
            <person name="Ohm R.A."/>
            <person name="Martin F."/>
            <person name="Silar P."/>
            <person name="Natvig D.O."/>
            <person name="Lalanne C."/>
            <person name="Gautier V."/>
            <person name="Ament-Velasquez S.L."/>
            <person name="Kruys A."/>
            <person name="Hutchinson M.I."/>
            <person name="Powell A.J."/>
            <person name="Barry K."/>
            <person name="Miller A.N."/>
            <person name="Grigoriev I.V."/>
            <person name="Debuchy R."/>
            <person name="Gladieux P."/>
            <person name="Hiltunen Thoren M."/>
            <person name="Johannesson H."/>
        </authorList>
    </citation>
    <scope>NUCLEOTIDE SEQUENCE</scope>
    <source>
        <strain evidence="10">FGSC 1904</strain>
    </source>
</reference>
<dbReference type="Proteomes" id="UP001281003">
    <property type="component" value="Unassembled WGS sequence"/>
</dbReference>
<dbReference type="GO" id="GO:0016567">
    <property type="term" value="P:protein ubiquitination"/>
    <property type="evidence" value="ECO:0007669"/>
    <property type="project" value="InterPro"/>
</dbReference>
<dbReference type="CDD" id="cd20336">
    <property type="entry name" value="Rcat_RBR"/>
    <property type="match status" value="1"/>
</dbReference>
<reference evidence="10" key="2">
    <citation type="submission" date="2023-07" db="EMBL/GenBank/DDBJ databases">
        <authorList>
            <consortium name="Lawrence Berkeley National Laboratory"/>
            <person name="Haridas S."/>
            <person name="Hensen N."/>
            <person name="Bonometti L."/>
            <person name="Westerberg I."/>
            <person name="Brannstrom I.O."/>
            <person name="Guillou S."/>
            <person name="Cros-Aarteil S."/>
            <person name="Calhoun S."/>
            <person name="Kuo A."/>
            <person name="Mondo S."/>
            <person name="Pangilinan J."/>
            <person name="Riley R."/>
            <person name="LaButti K."/>
            <person name="Andreopoulos B."/>
            <person name="Lipzen A."/>
            <person name="Chen C."/>
            <person name="Yanf M."/>
            <person name="Daum C."/>
            <person name="Ng V."/>
            <person name="Clum A."/>
            <person name="Steindorff A."/>
            <person name="Ohm R."/>
            <person name="Martin F."/>
            <person name="Silar P."/>
            <person name="Natvig D."/>
            <person name="Lalanne C."/>
            <person name="Gautier V."/>
            <person name="Ament-velasquez S.L."/>
            <person name="Kruys A."/>
            <person name="Hutchinson M.I."/>
            <person name="Powell A.J."/>
            <person name="Barry K."/>
            <person name="Miller A.N."/>
            <person name="Grigoriev I.V."/>
            <person name="Debuchy R."/>
            <person name="Gladieux P."/>
            <person name="Thoren M.H."/>
            <person name="Johannesson H."/>
        </authorList>
    </citation>
    <scope>NUCLEOTIDE SEQUENCE</scope>
    <source>
        <strain evidence="10">FGSC 1904</strain>
    </source>
</reference>
<dbReference type="PANTHER" id="PTHR11685">
    <property type="entry name" value="RBR FAMILY RING FINGER AND IBR DOMAIN-CONTAINING"/>
    <property type="match status" value="1"/>
</dbReference>
<feature type="compositionally biased region" description="Polar residues" evidence="8">
    <location>
        <begin position="1"/>
        <end position="11"/>
    </location>
</feature>
<evidence type="ECO:0000256" key="3">
    <source>
        <dbReference type="ARBA" id="ARBA00022737"/>
    </source>
</evidence>
<evidence type="ECO:0000313" key="11">
    <source>
        <dbReference type="Proteomes" id="UP001281003"/>
    </source>
</evidence>
<comment type="caution">
    <text evidence="10">The sequence shown here is derived from an EMBL/GenBank/DDBJ whole genome shotgun (WGS) entry which is preliminary data.</text>
</comment>
<evidence type="ECO:0000256" key="8">
    <source>
        <dbReference type="SAM" id="MobiDB-lite"/>
    </source>
</evidence>
<dbReference type="EMBL" id="JAUTDP010000010">
    <property type="protein sequence ID" value="KAK3395954.1"/>
    <property type="molecule type" value="Genomic_DNA"/>
</dbReference>
<feature type="region of interest" description="Disordered" evidence="8">
    <location>
        <begin position="181"/>
        <end position="216"/>
    </location>
</feature>
<keyword evidence="4" id="KW-0863">Zinc-finger</keyword>
<protein>
    <recommendedName>
        <fullName evidence="9">RING-type domain-containing protein</fullName>
    </recommendedName>
</protein>
<feature type="coiled-coil region" evidence="7">
    <location>
        <begin position="110"/>
        <end position="160"/>
    </location>
</feature>
<feature type="region of interest" description="Disordered" evidence="8">
    <location>
        <begin position="1"/>
        <end position="46"/>
    </location>
</feature>
<keyword evidence="7" id="KW-0175">Coiled coil</keyword>
<feature type="region of interest" description="Disordered" evidence="8">
    <location>
        <begin position="489"/>
        <end position="520"/>
    </location>
</feature>
<keyword evidence="2" id="KW-0479">Metal-binding</keyword>
<feature type="compositionally biased region" description="Basic and acidic residues" evidence="8">
    <location>
        <begin position="181"/>
        <end position="204"/>
    </location>
</feature>
<dbReference type="InterPro" id="IPR031127">
    <property type="entry name" value="E3_UB_ligase_RBR"/>
</dbReference>
<dbReference type="Gene3D" id="1.20.120.1750">
    <property type="match status" value="1"/>
</dbReference>
<feature type="domain" description="RING-type" evidence="9">
    <location>
        <begin position="222"/>
        <end position="455"/>
    </location>
</feature>
<dbReference type="GO" id="GO:0004842">
    <property type="term" value="F:ubiquitin-protein transferase activity"/>
    <property type="evidence" value="ECO:0007669"/>
    <property type="project" value="InterPro"/>
</dbReference>
<dbReference type="InterPro" id="IPR044066">
    <property type="entry name" value="TRIAD_supradom"/>
</dbReference>
<keyword evidence="1" id="KW-0808">Transferase</keyword>
<gene>
    <name evidence="10" type="ORF">B0T20DRAFT_455738</name>
</gene>
<evidence type="ECO:0000256" key="1">
    <source>
        <dbReference type="ARBA" id="ARBA00022679"/>
    </source>
</evidence>
<keyword evidence="6" id="KW-0862">Zinc</keyword>
<evidence type="ECO:0000256" key="5">
    <source>
        <dbReference type="ARBA" id="ARBA00022786"/>
    </source>
</evidence>
<feature type="compositionally biased region" description="Basic residues" evidence="8">
    <location>
        <begin position="17"/>
        <end position="27"/>
    </location>
</feature>
<name>A0AAE0P9T0_SORBR</name>
<evidence type="ECO:0000256" key="6">
    <source>
        <dbReference type="ARBA" id="ARBA00022833"/>
    </source>
</evidence>
<keyword evidence="5" id="KW-0833">Ubl conjugation pathway</keyword>
<sequence length="597" mass="69808">MFPRRTNNGEGSSRGGDHHHPRRRPRRIIVITEEEVHGPPPGFDRNHRMLPPPPHPLPLPPPIPRNIHNPPQLPRPPLPPVAPIRRDLPRVERILGHAREMLGRRNNNFLNRIEREMAMDRLEARQAEREAQRARQGRLQEEALRQRREEERRLREREAVRRLGEHLEEVAGRVVRDRQLDEAVPARETPVEERPRPAPVRDNRAPAPAPGLQVPAPVPAAPVVTLPPTRQFPPSQVLTTSCHPSPHHFCRDCLRSFFSNAMQANVWRNGDTFPPTCCGNRFYIHADDLDLDSERGSREEVRARNLRFHRLLGVEMFREYMARVEQECGWLVPDRFMGVEGRRDSEVVCHHCRQVTCVVCEGRAHRGRYRERCPGPRRTTEEQRRLEERAEEQFRELRRRELWQTCPTCEATVERNGGCNLIHCIRCLTYFCYHCRTVYPNGHWDAGLCPCPTFGPGDAERRMQDRREAGIPDHVPEGEEDDFLQGRDHQGQLEDGHHGGHHHDDWHPRGHNDHERDDRHRLRHPHDDWDQHVRHFDEHDLHDHDFFHGGDHRDILDHIPERLLNLPIEVDSDHEGFPDDRFVLDGLVRRYGGHGGH</sequence>
<accession>A0AAE0P9T0</accession>
<evidence type="ECO:0000256" key="7">
    <source>
        <dbReference type="SAM" id="Coils"/>
    </source>
</evidence>
<evidence type="ECO:0000259" key="9">
    <source>
        <dbReference type="PROSITE" id="PS51873"/>
    </source>
</evidence>
<dbReference type="GO" id="GO:0008270">
    <property type="term" value="F:zinc ion binding"/>
    <property type="evidence" value="ECO:0007669"/>
    <property type="project" value="UniProtKB-KW"/>
</dbReference>
<evidence type="ECO:0000256" key="2">
    <source>
        <dbReference type="ARBA" id="ARBA00022723"/>
    </source>
</evidence>
<evidence type="ECO:0000313" key="10">
    <source>
        <dbReference type="EMBL" id="KAK3395954.1"/>
    </source>
</evidence>
<proteinExistence type="predicted"/>
<keyword evidence="11" id="KW-1185">Reference proteome</keyword>
<dbReference type="SUPFAM" id="SSF57850">
    <property type="entry name" value="RING/U-box"/>
    <property type="match status" value="1"/>
</dbReference>
<keyword evidence="3" id="KW-0677">Repeat</keyword>
<evidence type="ECO:0000256" key="4">
    <source>
        <dbReference type="ARBA" id="ARBA00022771"/>
    </source>
</evidence>
<organism evidence="10 11">
    <name type="scientific">Sordaria brevicollis</name>
    <dbReference type="NCBI Taxonomy" id="83679"/>
    <lineage>
        <taxon>Eukaryota</taxon>
        <taxon>Fungi</taxon>
        <taxon>Dikarya</taxon>
        <taxon>Ascomycota</taxon>
        <taxon>Pezizomycotina</taxon>
        <taxon>Sordariomycetes</taxon>
        <taxon>Sordariomycetidae</taxon>
        <taxon>Sordariales</taxon>
        <taxon>Sordariaceae</taxon>
        <taxon>Sordaria</taxon>
    </lineage>
</organism>